<dbReference type="GO" id="GO:0005615">
    <property type="term" value="C:extracellular space"/>
    <property type="evidence" value="ECO:0007669"/>
    <property type="project" value="TreeGrafter"/>
</dbReference>
<keyword evidence="9" id="KW-1185">Reference proteome</keyword>
<dbReference type="EMBL" id="JXXN02000645">
    <property type="protein sequence ID" value="THD26731.1"/>
    <property type="molecule type" value="Genomic_DNA"/>
</dbReference>
<feature type="chain" id="PRO_5020038720" description="Kazal-like domain-containing protein" evidence="6">
    <location>
        <begin position="31"/>
        <end position="508"/>
    </location>
</feature>
<evidence type="ECO:0000256" key="6">
    <source>
        <dbReference type="SAM" id="SignalP"/>
    </source>
</evidence>
<dbReference type="PROSITE" id="PS51465">
    <property type="entry name" value="KAZAL_2"/>
    <property type="match status" value="1"/>
</dbReference>
<keyword evidence="4" id="KW-0325">Glycoprotein</keyword>
<organism evidence="8 9">
    <name type="scientific">Fasciola hepatica</name>
    <name type="common">Liver fluke</name>
    <dbReference type="NCBI Taxonomy" id="6192"/>
    <lineage>
        <taxon>Eukaryota</taxon>
        <taxon>Metazoa</taxon>
        <taxon>Spiralia</taxon>
        <taxon>Lophotrochozoa</taxon>
        <taxon>Platyhelminthes</taxon>
        <taxon>Trematoda</taxon>
        <taxon>Digenea</taxon>
        <taxon>Plagiorchiida</taxon>
        <taxon>Echinostomata</taxon>
        <taxon>Echinostomatoidea</taxon>
        <taxon>Fasciolidae</taxon>
        <taxon>Fasciola</taxon>
    </lineage>
</organism>
<evidence type="ECO:0000313" key="9">
    <source>
        <dbReference type="Proteomes" id="UP000230066"/>
    </source>
</evidence>
<evidence type="ECO:0000256" key="2">
    <source>
        <dbReference type="ARBA" id="ARBA00022737"/>
    </source>
</evidence>
<evidence type="ECO:0000313" key="8">
    <source>
        <dbReference type="EMBL" id="THD26731.1"/>
    </source>
</evidence>
<feature type="domain" description="Kazal-like" evidence="7">
    <location>
        <begin position="287"/>
        <end position="354"/>
    </location>
</feature>
<protein>
    <recommendedName>
        <fullName evidence="7">Kazal-like domain-containing protein</fullName>
    </recommendedName>
</protein>
<dbReference type="Gene3D" id="3.30.60.30">
    <property type="match status" value="2"/>
</dbReference>
<dbReference type="InterPro" id="IPR036773">
    <property type="entry name" value="TB_dom_sf"/>
</dbReference>
<reference evidence="8" key="1">
    <citation type="submission" date="2019-03" db="EMBL/GenBank/DDBJ databases">
        <title>Improved annotation for the trematode Fasciola hepatica.</title>
        <authorList>
            <person name="Choi Y.-J."/>
            <person name="Martin J."/>
            <person name="Mitreva M."/>
        </authorList>
    </citation>
    <scope>NUCLEOTIDE SEQUENCE [LARGE SCALE GENOMIC DNA]</scope>
</reference>
<feature type="region of interest" description="Disordered" evidence="5">
    <location>
        <begin position="459"/>
        <end position="498"/>
    </location>
</feature>
<comment type="caution">
    <text evidence="8">The sequence shown here is derived from an EMBL/GenBank/DDBJ whole genome shotgun (WGS) entry which is preliminary data.</text>
</comment>
<dbReference type="GO" id="GO:0050840">
    <property type="term" value="F:extracellular matrix binding"/>
    <property type="evidence" value="ECO:0007669"/>
    <property type="project" value="TreeGrafter"/>
</dbReference>
<dbReference type="Gene3D" id="3.90.290.10">
    <property type="entry name" value="TGF-beta binding (TB) domain"/>
    <property type="match status" value="1"/>
</dbReference>
<proteinExistence type="predicted"/>
<accession>A0A4E0RJP3</accession>
<dbReference type="InterPro" id="IPR036058">
    <property type="entry name" value="Kazal_dom_sf"/>
</dbReference>
<dbReference type="AlphaFoldDB" id="A0A4E0RJP3"/>
<evidence type="ECO:0000256" key="4">
    <source>
        <dbReference type="ARBA" id="ARBA00023180"/>
    </source>
</evidence>
<dbReference type="PANTHER" id="PTHR13866:SF29">
    <property type="entry name" value="FOLLISTATIN"/>
    <property type="match status" value="1"/>
</dbReference>
<dbReference type="GO" id="GO:0005518">
    <property type="term" value="F:collagen binding"/>
    <property type="evidence" value="ECO:0007669"/>
    <property type="project" value="TreeGrafter"/>
</dbReference>
<dbReference type="SUPFAM" id="SSF100895">
    <property type="entry name" value="Kazal-type serine protease inhibitors"/>
    <property type="match status" value="2"/>
</dbReference>
<evidence type="ECO:0000256" key="1">
    <source>
        <dbReference type="ARBA" id="ARBA00022729"/>
    </source>
</evidence>
<dbReference type="GO" id="GO:0005509">
    <property type="term" value="F:calcium ion binding"/>
    <property type="evidence" value="ECO:0007669"/>
    <property type="project" value="TreeGrafter"/>
</dbReference>
<dbReference type="PANTHER" id="PTHR13866">
    <property type="entry name" value="SPARC OSTEONECTIN"/>
    <property type="match status" value="1"/>
</dbReference>
<dbReference type="SMART" id="SM00280">
    <property type="entry name" value="KAZAL"/>
    <property type="match status" value="2"/>
</dbReference>
<name>A0A4E0RJP3_FASHE</name>
<dbReference type="Proteomes" id="UP000230066">
    <property type="component" value="Unassembled WGS sequence"/>
</dbReference>
<evidence type="ECO:0000256" key="5">
    <source>
        <dbReference type="SAM" id="MobiDB-lite"/>
    </source>
</evidence>
<keyword evidence="3" id="KW-1015">Disulfide bond</keyword>
<dbReference type="CDD" id="cd00104">
    <property type="entry name" value="KAZAL_FS"/>
    <property type="match status" value="2"/>
</dbReference>
<feature type="compositionally biased region" description="Basic and acidic residues" evidence="5">
    <location>
        <begin position="474"/>
        <end position="484"/>
    </location>
</feature>
<gene>
    <name evidence="8" type="ORF">D915_002487</name>
</gene>
<dbReference type="InterPro" id="IPR002350">
    <property type="entry name" value="Kazal_dom"/>
</dbReference>
<feature type="signal peptide" evidence="6">
    <location>
        <begin position="1"/>
        <end position="30"/>
    </location>
</feature>
<keyword evidence="2" id="KW-0677">Repeat</keyword>
<evidence type="ECO:0000256" key="3">
    <source>
        <dbReference type="ARBA" id="ARBA00023157"/>
    </source>
</evidence>
<feature type="compositionally biased region" description="Gly residues" evidence="5">
    <location>
        <begin position="487"/>
        <end position="498"/>
    </location>
</feature>
<evidence type="ECO:0000259" key="7">
    <source>
        <dbReference type="PROSITE" id="PS51465"/>
    </source>
</evidence>
<sequence>MPAEATFGVRNLVSLIIRLLTTFYFELTSVDTMVSKPGKSGSCFKQRLENGKCVGFMANINTQTECCAIGGFYLNRMLTQREYLNDHLIFELGTPNCVNACTEVQKPTCEGYYCPEGYFCRLVDEQPFCQCRPQCELADYLSGPVCTSNLRRFPDRCQMKKAYCDSPNQVFEIVPCLNTEQLFCSRASRLTNANKLMTWLDNSASTWRERQRRHPSWIVRRFAGTQKRSGAPWFDEHQLTKRQGATQYQMDPDLWQIIQPRDADDRVDELGSGLVCPDGQFCLLRQFDGRPMCTTLLTDRSAGLTDQEPCIREPFSTPKCGVDNRTYVSECELKLAGLEKQLEVRIAYEGPCITQATCNNVVCPREGMVCRPHHATGQPVCLDCANLPTDCNASFRKSRITDLKRDNTIRFGDPKWSDQTQTNGWPAVCGSNRRTYANTCFLHVVNCLSNRFVDLSPPQHCEASESSDSAEVPADDRASGDRSEGNSNGGRGGRGGGGGFRLFARNLY</sequence>
<keyword evidence="1 6" id="KW-0732">Signal</keyword>
<dbReference type="Pfam" id="PF07648">
    <property type="entry name" value="Kazal_2"/>
    <property type="match status" value="3"/>
</dbReference>